<dbReference type="Proteomes" id="UP001169006">
    <property type="component" value="Unassembled WGS sequence"/>
</dbReference>
<sequence>MDIERKCRSSVEEYKLLSKPAFLVDPLGSESYGVALARETDPSARPDTAWLCIYSRATQKIEMIDLSDSKLNFESTPSTLPEFRKK</sequence>
<dbReference type="RefSeq" id="WP_302075557.1">
    <property type="nucleotide sequence ID" value="NZ_JAUKWQ010000001.1"/>
</dbReference>
<organism evidence="1 2">
    <name type="scientific">Rhizobium oryzicola</name>
    <dbReference type="NCBI Taxonomy" id="1232668"/>
    <lineage>
        <taxon>Bacteria</taxon>
        <taxon>Pseudomonadati</taxon>
        <taxon>Pseudomonadota</taxon>
        <taxon>Alphaproteobacteria</taxon>
        <taxon>Hyphomicrobiales</taxon>
        <taxon>Rhizobiaceae</taxon>
        <taxon>Rhizobium/Agrobacterium group</taxon>
        <taxon>Rhizobium</taxon>
    </lineage>
</organism>
<accession>A0ABT8ST73</accession>
<gene>
    <name evidence="1" type="ORF">Q2T52_05010</name>
</gene>
<name>A0ABT8ST73_9HYPH</name>
<evidence type="ECO:0008006" key="3">
    <source>
        <dbReference type="Google" id="ProtNLM"/>
    </source>
</evidence>
<proteinExistence type="predicted"/>
<comment type="caution">
    <text evidence="1">The sequence shown here is derived from an EMBL/GenBank/DDBJ whole genome shotgun (WGS) entry which is preliminary data.</text>
</comment>
<reference evidence="1" key="1">
    <citation type="journal article" date="2015" name="Int. J. Syst. Evol. Microbiol.">
        <title>Rhizobium oryzicola sp. nov., potential plant-growth-promoting endophytic bacteria isolated from rice roots.</title>
        <authorList>
            <person name="Zhang X.X."/>
            <person name="Gao J.S."/>
            <person name="Cao Y.H."/>
            <person name="Sheirdil R.A."/>
            <person name="Wang X.C."/>
            <person name="Zhang L."/>
        </authorList>
    </citation>
    <scope>NUCLEOTIDE SEQUENCE</scope>
    <source>
        <strain evidence="1">05753</strain>
    </source>
</reference>
<dbReference type="EMBL" id="JAUKWQ010000001">
    <property type="protein sequence ID" value="MDO1581450.1"/>
    <property type="molecule type" value="Genomic_DNA"/>
</dbReference>
<evidence type="ECO:0000313" key="1">
    <source>
        <dbReference type="EMBL" id="MDO1581450.1"/>
    </source>
</evidence>
<keyword evidence="2" id="KW-1185">Reference proteome</keyword>
<reference evidence="1" key="2">
    <citation type="submission" date="2023-07" db="EMBL/GenBank/DDBJ databases">
        <authorList>
            <person name="Sun H."/>
        </authorList>
    </citation>
    <scope>NUCLEOTIDE SEQUENCE</scope>
    <source>
        <strain evidence="1">05753</strain>
    </source>
</reference>
<evidence type="ECO:0000313" key="2">
    <source>
        <dbReference type="Proteomes" id="UP001169006"/>
    </source>
</evidence>
<protein>
    <recommendedName>
        <fullName evidence="3">RES domain-containing protein</fullName>
    </recommendedName>
</protein>